<accession>A0ABP7QQP2</accession>
<name>A0ABP7QQP2_9SPHI</name>
<comment type="caution">
    <text evidence="1">The sequence shown here is derived from an EMBL/GenBank/DDBJ whole genome shotgun (WGS) entry which is preliminary data.</text>
</comment>
<evidence type="ECO:0008006" key="3">
    <source>
        <dbReference type="Google" id="ProtNLM"/>
    </source>
</evidence>
<dbReference type="RefSeq" id="WP_259089434.1">
    <property type="nucleotide sequence ID" value="NZ_BAAAZC010000029.1"/>
</dbReference>
<evidence type="ECO:0000313" key="2">
    <source>
        <dbReference type="Proteomes" id="UP001500742"/>
    </source>
</evidence>
<gene>
    <name evidence="1" type="ORF">GCM10022210_43330</name>
</gene>
<evidence type="ECO:0000313" key="1">
    <source>
        <dbReference type="EMBL" id="GAA3986277.1"/>
    </source>
</evidence>
<sequence>MKHIYFSTAYLKKAFPFLLGISLLSNISVKAQVAGDSIKLAIEPDYNKVSGTHRFFLGENYRKLWAAPVTLKIFHISSEKGGLKILQKGGGQQTKSLRLQDSTGQQWVLRTIQKYPEKGLPVDLRPTVAKDILQDQVSAAHPFSALTVPPLAEALGIPHSNPRIVYVPDDPALGQYQKDFANQVFLFEEREPLDAEKTDNTDKVQKKLQDDNDNRVDQKIVLRARLLDMLLGDWDRHEDQWRWEKIDGKHETVYEPVPRDRDQVYYKTSGLFPWIVAHQWLKSKFQGYSNEIRDINGWNFNARYFDRYFLNALSEDDWKEQIAYVQSKLTDELIKSAVKLMPDTIYRLSGPEIIGKMIARRNTLQKQALEYYKFISKDVEIPASDKTDKFTISNEAGGNLTVILNKIKKDGTIDKVTYQRTFKPDVTEEVRLYGFDGDDQFSVIGTTPSPIRVRMIGGDGVDSFYVDKNLHNRSNLFVYDRSDQQNKLPSSSDAKIRTSTDTAVNEYDKKSFKFDRFEPIILANYSPDLGISLIAGLSFEKHGFRKEPYAFRDEFLVNYNLGRESFLLTYKADWTKLIGNNGLSVNITSMGPHNLSNFFGLGNNTVFENKGDKEISYYRNRYDFIYGDVSLKQTQDNWKFSEGIAGQYYNSKADNNTTRFLNDYNQAHPGDNVFGTKIYTGLKTTAQLDTRNKATIPTKGIFWSTTLSGFTGLSKDSHNTYGQILSEFSFYLNPDKDSVLVIADRTGLGTTIGNATYFQQMKLGGFQNFRGFHTNRFTGKSIAYNNLELRLKVLDFTSYLLPGSFGVIGFNDVGRVWIPGEKSDQWHDGYGGGIYIIPAQLVLIEAVMGFSKEGSLPYISIGLRF</sequence>
<keyword evidence="2" id="KW-1185">Reference proteome</keyword>
<dbReference type="Proteomes" id="UP001500742">
    <property type="component" value="Unassembled WGS sequence"/>
</dbReference>
<organism evidence="1 2">
    <name type="scientific">Mucilaginibacter dorajii</name>
    <dbReference type="NCBI Taxonomy" id="692994"/>
    <lineage>
        <taxon>Bacteria</taxon>
        <taxon>Pseudomonadati</taxon>
        <taxon>Bacteroidota</taxon>
        <taxon>Sphingobacteriia</taxon>
        <taxon>Sphingobacteriales</taxon>
        <taxon>Sphingobacteriaceae</taxon>
        <taxon>Mucilaginibacter</taxon>
    </lineage>
</organism>
<protein>
    <recommendedName>
        <fullName evidence="3">Bacterial surface antigen (D15) domain-containing protein</fullName>
    </recommendedName>
</protein>
<proteinExistence type="predicted"/>
<reference evidence="2" key="1">
    <citation type="journal article" date="2019" name="Int. J. Syst. Evol. Microbiol.">
        <title>The Global Catalogue of Microorganisms (GCM) 10K type strain sequencing project: providing services to taxonomists for standard genome sequencing and annotation.</title>
        <authorList>
            <consortium name="The Broad Institute Genomics Platform"/>
            <consortium name="The Broad Institute Genome Sequencing Center for Infectious Disease"/>
            <person name="Wu L."/>
            <person name="Ma J."/>
        </authorList>
    </citation>
    <scope>NUCLEOTIDE SEQUENCE [LARGE SCALE GENOMIC DNA]</scope>
    <source>
        <strain evidence="2">JCM 16601</strain>
    </source>
</reference>
<dbReference type="EMBL" id="BAAAZC010000029">
    <property type="protein sequence ID" value="GAA3986277.1"/>
    <property type="molecule type" value="Genomic_DNA"/>
</dbReference>